<feature type="transmembrane region" description="Helical" evidence="1">
    <location>
        <begin position="144"/>
        <end position="162"/>
    </location>
</feature>
<gene>
    <name evidence="2" type="ORF">GCM10010468_24550</name>
</gene>
<feature type="transmembrane region" description="Helical" evidence="1">
    <location>
        <begin position="68"/>
        <end position="87"/>
    </location>
</feature>
<feature type="transmembrane region" description="Helical" evidence="1">
    <location>
        <begin position="40"/>
        <end position="56"/>
    </location>
</feature>
<accession>A0ABP6Q7Y2</accession>
<dbReference type="Proteomes" id="UP001501237">
    <property type="component" value="Unassembled WGS sequence"/>
</dbReference>
<sequence length="268" mass="29429">MNTAPLLINLAVSALAVAVTMLATMAYALRTGTQSVVDTIWGLGFVVIAAVTFVVSGLQGEGLTGRRVLVLALTAIWGLRLGLYIHARNRGQGEDPRYAALMRRNTGPVVPFVLKNIYWAQGWVMWVVSLPVQFAMYQTGGLTLLVWLGAALWLVGIAFEAIGDWQLSRFKSDPANRGALLDSGLWAWTRHPNYFGDATVWWGLFLIACAHWSGLITVVGPLLMTHMLVNKSGKALLERGMSRRRGPEYAAYVARTSGFFPRPPRRTA</sequence>
<reference evidence="3" key="1">
    <citation type="journal article" date="2019" name="Int. J. Syst. Evol. Microbiol.">
        <title>The Global Catalogue of Microorganisms (GCM) 10K type strain sequencing project: providing services to taxonomists for standard genome sequencing and annotation.</title>
        <authorList>
            <consortium name="The Broad Institute Genomics Platform"/>
            <consortium name="The Broad Institute Genome Sequencing Center for Infectious Disease"/>
            <person name="Wu L."/>
            <person name="Ma J."/>
        </authorList>
    </citation>
    <scope>NUCLEOTIDE SEQUENCE [LARGE SCALE GENOMIC DNA]</scope>
    <source>
        <strain evidence="3">JCM 9377</strain>
    </source>
</reference>
<keyword evidence="1" id="KW-0472">Membrane</keyword>
<dbReference type="EMBL" id="BAAAUV010000005">
    <property type="protein sequence ID" value="GAA3207937.1"/>
    <property type="molecule type" value="Genomic_DNA"/>
</dbReference>
<comment type="caution">
    <text evidence="2">The sequence shown here is derived from an EMBL/GenBank/DDBJ whole genome shotgun (WGS) entry which is preliminary data.</text>
</comment>
<feature type="transmembrane region" description="Helical" evidence="1">
    <location>
        <begin position="7"/>
        <end position="28"/>
    </location>
</feature>
<dbReference type="PROSITE" id="PS50244">
    <property type="entry name" value="S5A_REDUCTASE"/>
    <property type="match status" value="1"/>
</dbReference>
<dbReference type="Gene3D" id="1.20.120.1630">
    <property type="match status" value="1"/>
</dbReference>
<keyword evidence="1" id="KW-0812">Transmembrane</keyword>
<keyword evidence="3" id="KW-1185">Reference proteome</keyword>
<evidence type="ECO:0000256" key="1">
    <source>
        <dbReference type="SAM" id="Phobius"/>
    </source>
</evidence>
<dbReference type="PANTHER" id="PTHR32251">
    <property type="entry name" value="3-OXO-5-ALPHA-STEROID 4-DEHYDROGENASE"/>
    <property type="match status" value="1"/>
</dbReference>
<protein>
    <submittedName>
        <fullName evidence="2">DUF1295 domain-containing protein</fullName>
    </submittedName>
</protein>
<organism evidence="2 3">
    <name type="scientific">Actinocorallia longicatena</name>
    <dbReference type="NCBI Taxonomy" id="111803"/>
    <lineage>
        <taxon>Bacteria</taxon>
        <taxon>Bacillati</taxon>
        <taxon>Actinomycetota</taxon>
        <taxon>Actinomycetes</taxon>
        <taxon>Streptosporangiales</taxon>
        <taxon>Thermomonosporaceae</taxon>
        <taxon>Actinocorallia</taxon>
    </lineage>
</organism>
<dbReference type="PANTHER" id="PTHR32251:SF17">
    <property type="entry name" value="STEROID 5-ALPHA REDUCTASE C-TERMINAL DOMAIN-CONTAINING PROTEIN"/>
    <property type="match status" value="1"/>
</dbReference>
<dbReference type="InterPro" id="IPR010721">
    <property type="entry name" value="UstE-like"/>
</dbReference>
<feature type="transmembrane region" description="Helical" evidence="1">
    <location>
        <begin position="117"/>
        <end position="137"/>
    </location>
</feature>
<proteinExistence type="predicted"/>
<evidence type="ECO:0000313" key="3">
    <source>
        <dbReference type="Proteomes" id="UP001501237"/>
    </source>
</evidence>
<dbReference type="Pfam" id="PF06966">
    <property type="entry name" value="DUF1295"/>
    <property type="match status" value="1"/>
</dbReference>
<name>A0ABP6Q7Y2_9ACTN</name>
<feature type="transmembrane region" description="Helical" evidence="1">
    <location>
        <begin position="200"/>
        <end position="224"/>
    </location>
</feature>
<keyword evidence="1" id="KW-1133">Transmembrane helix</keyword>
<dbReference type="RefSeq" id="WP_344826410.1">
    <property type="nucleotide sequence ID" value="NZ_BAAAUV010000005.1"/>
</dbReference>
<evidence type="ECO:0000313" key="2">
    <source>
        <dbReference type="EMBL" id="GAA3207937.1"/>
    </source>
</evidence>